<dbReference type="InterPro" id="IPR029052">
    <property type="entry name" value="Metallo-depent_PP-like"/>
</dbReference>
<protein>
    <recommendedName>
        <fullName evidence="1">PhoD-like phosphatase metallophosphatase domain-containing protein</fullName>
    </recommendedName>
</protein>
<dbReference type="PANTHER" id="PTHR33987">
    <property type="entry name" value="CALCINEURIN-LIKE METALLO-PHOSPHOESTERASE SUPERFAMILY PROTEIN"/>
    <property type="match status" value="1"/>
</dbReference>
<feature type="domain" description="PhoD-like phosphatase metallophosphatase" evidence="1">
    <location>
        <begin position="158"/>
        <end position="293"/>
    </location>
</feature>
<dbReference type="SUPFAM" id="SSF56300">
    <property type="entry name" value="Metallo-dependent phosphatases"/>
    <property type="match status" value="1"/>
</dbReference>
<name>A0AA37SKX3_9BACT</name>
<dbReference type="PANTHER" id="PTHR33987:SF1">
    <property type="entry name" value="CALCINEURIN-LIKE METALLO-PHOSPHOESTERASE SUPERFAMILY PROTEIN"/>
    <property type="match status" value="1"/>
</dbReference>
<reference evidence="2" key="2">
    <citation type="submission" date="2023-01" db="EMBL/GenBank/DDBJ databases">
        <title>Draft genome sequence of Portibacter lacus strain NBRC 108769.</title>
        <authorList>
            <person name="Sun Q."/>
            <person name="Mori K."/>
        </authorList>
    </citation>
    <scope>NUCLEOTIDE SEQUENCE</scope>
    <source>
        <strain evidence="2">NBRC 108769</strain>
    </source>
</reference>
<dbReference type="EMBL" id="BSOH01000001">
    <property type="protein sequence ID" value="GLR15790.1"/>
    <property type="molecule type" value="Genomic_DNA"/>
</dbReference>
<evidence type="ECO:0000313" key="3">
    <source>
        <dbReference type="Proteomes" id="UP001156666"/>
    </source>
</evidence>
<dbReference type="Pfam" id="PF09423">
    <property type="entry name" value="PhoD"/>
    <property type="match status" value="1"/>
</dbReference>
<dbReference type="InterPro" id="IPR018946">
    <property type="entry name" value="PhoD-like_MPP"/>
</dbReference>
<evidence type="ECO:0000313" key="2">
    <source>
        <dbReference type="EMBL" id="GLR15790.1"/>
    </source>
</evidence>
<organism evidence="2 3">
    <name type="scientific">Portibacter lacus</name>
    <dbReference type="NCBI Taxonomy" id="1099794"/>
    <lineage>
        <taxon>Bacteria</taxon>
        <taxon>Pseudomonadati</taxon>
        <taxon>Bacteroidota</taxon>
        <taxon>Saprospiria</taxon>
        <taxon>Saprospirales</taxon>
        <taxon>Haliscomenobacteraceae</taxon>
        <taxon>Portibacter</taxon>
    </lineage>
</organism>
<comment type="caution">
    <text evidence="2">The sequence shown here is derived from an EMBL/GenBank/DDBJ whole genome shotgun (WGS) entry which is preliminary data.</text>
</comment>
<accession>A0AA37SKX3</accession>
<reference evidence="2" key="1">
    <citation type="journal article" date="2014" name="Int. J. Syst. Evol. Microbiol.">
        <title>Complete genome sequence of Corynebacterium casei LMG S-19264T (=DSM 44701T), isolated from a smear-ripened cheese.</title>
        <authorList>
            <consortium name="US DOE Joint Genome Institute (JGI-PGF)"/>
            <person name="Walter F."/>
            <person name="Albersmeier A."/>
            <person name="Kalinowski J."/>
            <person name="Ruckert C."/>
        </authorList>
    </citation>
    <scope>NUCLEOTIDE SEQUENCE</scope>
    <source>
        <strain evidence="2">NBRC 108769</strain>
    </source>
</reference>
<keyword evidence="3" id="KW-1185">Reference proteome</keyword>
<sequence>MKATFLFLSFFLLGQCQSQQTLEELPTNDSEVVIAFGSCNKQYETQILWDDIMKNNPDAWIWLGDNIYGDSPDSTVMKEKYDAQKNNVEYKKLRTNTAIYGIWDDHDYGLNDGGKNFEPKKTMRNLMFDFLDVSETNEAWSRDGGYQSYDLNLKNIAVKLILLDSRYFRDDPIRNGNGYDPNMTGTILGEAQWEWLEKEIVNTTADVLLIGNGIQVIPEEHRFEKWANFPNERKRLIDLIASRSEVQTILLSGDRHITEVSKLDIGRQQLYEITCSGMTHTYTGISGEANKHRVSDVIKKKNYGVLRLKEVGSEIEAVFESRGNDSEIYQRITLD</sequence>
<proteinExistence type="predicted"/>
<dbReference type="InterPro" id="IPR038607">
    <property type="entry name" value="PhoD-like_sf"/>
</dbReference>
<dbReference type="RefSeq" id="WP_235294632.1">
    <property type="nucleotide sequence ID" value="NZ_BSOH01000001.1"/>
</dbReference>
<gene>
    <name evidence="2" type="ORF">GCM10007940_04050</name>
</gene>
<dbReference type="Gene3D" id="3.60.21.70">
    <property type="entry name" value="PhoD-like phosphatase"/>
    <property type="match status" value="1"/>
</dbReference>
<dbReference type="CDD" id="cd07389">
    <property type="entry name" value="MPP_PhoD"/>
    <property type="match status" value="1"/>
</dbReference>
<dbReference type="Proteomes" id="UP001156666">
    <property type="component" value="Unassembled WGS sequence"/>
</dbReference>
<evidence type="ECO:0000259" key="1">
    <source>
        <dbReference type="Pfam" id="PF09423"/>
    </source>
</evidence>
<dbReference type="AlphaFoldDB" id="A0AA37SKX3"/>